<keyword evidence="9" id="KW-1185">Reference proteome</keyword>
<dbReference type="SUPFAM" id="SSF158694">
    <property type="entry name" value="UraD-Like"/>
    <property type="match status" value="1"/>
</dbReference>
<dbReference type="UniPathway" id="UPA00394">
    <property type="reaction ID" value="UER00652"/>
</dbReference>
<dbReference type="Gene3D" id="1.10.3330.10">
    <property type="entry name" value="Oxo-4-hydroxy-4-carboxy-5-ureidoimidazoline decarboxylase"/>
    <property type="match status" value="1"/>
</dbReference>
<sequence length="175" mass="19717">MKIEQLNTLPAAAFIDHLSGIFEHSPWVGESVAGKRPFENLDALYEAMVEAVRQAPEELKDRLILAHPDLAGKLARSSKLTVQSEKEQKGAGLDRLSEDEFDQFQKLNEAYRAKFSFPFIIAVRGHGGKAHDKYSILANMKKRLNNDKDEEKATALTEIFRIAHLRLEDLIDSEG</sequence>
<dbReference type="RefSeq" id="WP_075868970.1">
    <property type="nucleotide sequence ID" value="NZ_CALYQA010000004.1"/>
</dbReference>
<dbReference type="InterPro" id="IPR036778">
    <property type="entry name" value="OHCU_decarboxylase_sf"/>
</dbReference>
<feature type="domain" description="Oxo-4-hydroxy-4-carboxy-5-ureidoimidazoline decarboxylase" evidence="7">
    <location>
        <begin position="7"/>
        <end position="168"/>
    </location>
</feature>
<accession>A0A1R0F9Y8</accession>
<comment type="pathway">
    <text evidence="2">Purine metabolism; urate degradation; (S)-allantoin from urate: step 3/3.</text>
</comment>
<dbReference type="PANTHER" id="PTHR43466:SF1">
    <property type="entry name" value="2-OXO-4-HYDROXY-4-CARBOXY-5-UREIDOIMIDAZOLINE DECARBOXYLASE-RELATED"/>
    <property type="match status" value="1"/>
</dbReference>
<dbReference type="GO" id="GO:0000255">
    <property type="term" value="P:allantoin metabolic process"/>
    <property type="evidence" value="ECO:0007669"/>
    <property type="project" value="InterPro"/>
</dbReference>
<dbReference type="EC" id="4.1.1.97" evidence="3"/>
<dbReference type="AlphaFoldDB" id="A0A1R0F9Y8"/>
<dbReference type="PANTHER" id="PTHR43466">
    <property type="entry name" value="2-OXO-4-HYDROXY-4-CARBOXY-5-UREIDOIMIDAZOLINE DECARBOXYLASE-RELATED"/>
    <property type="match status" value="1"/>
</dbReference>
<proteinExistence type="predicted"/>
<reference evidence="8 9" key="1">
    <citation type="submission" date="2016-12" db="EMBL/GenBank/DDBJ databases">
        <title>Comparative genomics of Bartonella apis.</title>
        <authorList>
            <person name="Engel P."/>
        </authorList>
    </citation>
    <scope>NUCLEOTIDE SEQUENCE [LARGE SCALE GENOMIC DNA]</scope>
    <source>
        <strain evidence="8 9">PEB0149</strain>
    </source>
</reference>
<evidence type="ECO:0000256" key="1">
    <source>
        <dbReference type="ARBA" id="ARBA00001163"/>
    </source>
</evidence>
<evidence type="ECO:0000256" key="3">
    <source>
        <dbReference type="ARBA" id="ARBA00012257"/>
    </source>
</evidence>
<comment type="caution">
    <text evidence="8">The sequence shown here is derived from an EMBL/GenBank/DDBJ whole genome shotgun (WGS) entry which is preliminary data.</text>
</comment>
<evidence type="ECO:0000259" key="7">
    <source>
        <dbReference type="Pfam" id="PF09349"/>
    </source>
</evidence>
<evidence type="ECO:0000313" key="8">
    <source>
        <dbReference type="EMBL" id="OLY43804.1"/>
    </source>
</evidence>
<dbReference type="InterPro" id="IPR018020">
    <property type="entry name" value="OHCU_decarboxylase"/>
</dbReference>
<dbReference type="GO" id="GO:0019628">
    <property type="term" value="P:urate catabolic process"/>
    <property type="evidence" value="ECO:0007669"/>
    <property type="project" value="UniProtKB-UniPathway"/>
</dbReference>
<dbReference type="OrthoDB" id="9800909at2"/>
<protein>
    <recommendedName>
        <fullName evidence="3">2-oxo-4-hydroxy-4-carboxy-5-ureidoimidazoline decarboxylase</fullName>
        <ecNumber evidence="3">4.1.1.97</ecNumber>
    </recommendedName>
</protein>
<evidence type="ECO:0000256" key="5">
    <source>
        <dbReference type="ARBA" id="ARBA00022793"/>
    </source>
</evidence>
<dbReference type="EMBL" id="LXYT01000001">
    <property type="protein sequence ID" value="OLY43804.1"/>
    <property type="molecule type" value="Genomic_DNA"/>
</dbReference>
<evidence type="ECO:0000256" key="6">
    <source>
        <dbReference type="ARBA" id="ARBA00023239"/>
    </source>
</evidence>
<organism evidence="8 9">
    <name type="scientific">Bartonella apis</name>
    <dbReference type="NCBI Taxonomy" id="1686310"/>
    <lineage>
        <taxon>Bacteria</taxon>
        <taxon>Pseudomonadati</taxon>
        <taxon>Pseudomonadota</taxon>
        <taxon>Alphaproteobacteria</taxon>
        <taxon>Hyphomicrobiales</taxon>
        <taxon>Bartonellaceae</taxon>
        <taxon>Bartonella</taxon>
    </lineage>
</organism>
<keyword evidence="4" id="KW-0659">Purine metabolism</keyword>
<evidence type="ECO:0000313" key="9">
    <source>
        <dbReference type="Proteomes" id="UP000187344"/>
    </source>
</evidence>
<dbReference type="Pfam" id="PF09349">
    <property type="entry name" value="OHCU_decarbox"/>
    <property type="match status" value="1"/>
</dbReference>
<dbReference type="GO" id="GO:0051997">
    <property type="term" value="F:2-oxo-4-hydroxy-4-carboxy-5-ureidoimidazoline decarboxylase activity"/>
    <property type="evidence" value="ECO:0007669"/>
    <property type="project" value="UniProtKB-EC"/>
</dbReference>
<comment type="catalytic activity">
    <reaction evidence="1">
        <text>5-hydroxy-2-oxo-4-ureido-2,5-dihydro-1H-imidazole-5-carboxylate + H(+) = (S)-allantoin + CO2</text>
        <dbReference type="Rhea" id="RHEA:26301"/>
        <dbReference type="ChEBI" id="CHEBI:15378"/>
        <dbReference type="ChEBI" id="CHEBI:15678"/>
        <dbReference type="ChEBI" id="CHEBI:16526"/>
        <dbReference type="ChEBI" id="CHEBI:58639"/>
        <dbReference type="EC" id="4.1.1.97"/>
    </reaction>
</comment>
<gene>
    <name evidence="8" type="ORF">PEB0149_012410</name>
</gene>
<dbReference type="InterPro" id="IPR017580">
    <property type="entry name" value="OHCU_decarboxylase-1"/>
</dbReference>
<dbReference type="Proteomes" id="UP000187344">
    <property type="component" value="Unassembled WGS sequence"/>
</dbReference>
<evidence type="ECO:0000256" key="2">
    <source>
        <dbReference type="ARBA" id="ARBA00004754"/>
    </source>
</evidence>
<keyword evidence="6 8" id="KW-0456">Lyase</keyword>
<evidence type="ECO:0000256" key="4">
    <source>
        <dbReference type="ARBA" id="ARBA00022631"/>
    </source>
</evidence>
<dbReference type="NCBIfam" id="TIGR03164">
    <property type="entry name" value="UHCUDC"/>
    <property type="match status" value="1"/>
</dbReference>
<dbReference type="GO" id="GO:0006144">
    <property type="term" value="P:purine nucleobase metabolic process"/>
    <property type="evidence" value="ECO:0007669"/>
    <property type="project" value="UniProtKB-KW"/>
</dbReference>
<name>A0A1R0F9Y8_9HYPH</name>
<keyword evidence="5" id="KW-0210">Decarboxylase</keyword>